<evidence type="ECO:0000256" key="1">
    <source>
        <dbReference type="ARBA" id="ARBA00004162"/>
    </source>
</evidence>
<keyword evidence="4 10" id="KW-0812">Transmembrane</keyword>
<evidence type="ECO:0000313" key="12">
    <source>
        <dbReference type="Proteomes" id="UP000292564"/>
    </source>
</evidence>
<dbReference type="Pfam" id="PF05108">
    <property type="entry name" value="T7SS_ESX1_EccB"/>
    <property type="match status" value="1"/>
</dbReference>
<evidence type="ECO:0000256" key="4">
    <source>
        <dbReference type="ARBA" id="ARBA00022692"/>
    </source>
</evidence>
<dbReference type="Proteomes" id="UP000292564">
    <property type="component" value="Unassembled WGS sequence"/>
</dbReference>
<dbReference type="PANTHER" id="PTHR40765">
    <property type="entry name" value="ESX-2 SECRETION SYSTEM ATPASE ECCB2"/>
    <property type="match status" value="1"/>
</dbReference>
<protein>
    <submittedName>
        <fullName evidence="11">Type VII secretion protein EccB</fullName>
    </submittedName>
</protein>
<reference evidence="11 12" key="1">
    <citation type="submission" date="2019-02" db="EMBL/GenBank/DDBJ databases">
        <title>Sequencing the genomes of 1000 actinobacteria strains.</title>
        <authorList>
            <person name="Klenk H.-P."/>
        </authorList>
    </citation>
    <scope>NUCLEOTIDE SEQUENCE [LARGE SCALE GENOMIC DNA]</scope>
    <source>
        <strain evidence="11 12">DSM 45162</strain>
    </source>
</reference>
<keyword evidence="12" id="KW-1185">Reference proteome</keyword>
<dbReference type="RefSeq" id="WP_130511946.1">
    <property type="nucleotide sequence ID" value="NZ_SHKY01000001.1"/>
</dbReference>
<keyword evidence="5" id="KW-0547">Nucleotide-binding</keyword>
<evidence type="ECO:0000256" key="9">
    <source>
        <dbReference type="ARBA" id="ARBA00023136"/>
    </source>
</evidence>
<dbReference type="InterPro" id="IPR007795">
    <property type="entry name" value="T7SS_EccB"/>
</dbReference>
<proteinExistence type="inferred from homology"/>
<dbReference type="GO" id="GO:0016787">
    <property type="term" value="F:hydrolase activity"/>
    <property type="evidence" value="ECO:0007669"/>
    <property type="project" value="UniProtKB-KW"/>
</dbReference>
<evidence type="ECO:0000313" key="11">
    <source>
        <dbReference type="EMBL" id="RZU53462.1"/>
    </source>
</evidence>
<gene>
    <name evidence="11" type="ORF">EV385_5389</name>
</gene>
<dbReference type="EMBL" id="SHKY01000001">
    <property type="protein sequence ID" value="RZU53462.1"/>
    <property type="molecule type" value="Genomic_DNA"/>
</dbReference>
<feature type="transmembrane region" description="Helical" evidence="10">
    <location>
        <begin position="39"/>
        <end position="61"/>
    </location>
</feature>
<accession>A0A4Q7ZQQ6</accession>
<sequence>MQTKRDQLQAHNFVVGRLRSALLHGDADALETPTRRFSVAAFAGAIVAALIVAGFGAYGFFFPGANTAWREPGTIIVEKETGTRYLYDRAHEVLRPVLNHASARLLVGADARIRSVSAKSLRGVRHGLPLGIPNAPDALPARNRLTAAPWLVCVTTAAGTAPPSVTLAIGQDRGTTATAEPDAAALVADGTDRYLIWNGRRLRVAGPAAAVALQLDQVTPVRVTAAWLGVWPDGPDLSPPRIPGRGAPGPTVGGKATRVGQVLQAATGTGPANFWLVLADGLRPLSTTVAGLVLADPASHSAYPGGDPGATVVSAAGVAAAPRSTAGLDLGELPPRPPRLIDPAGARNQSLCARTGFGPAGQDLVWADAGALAGGAAPPGADGAPALDRVAIAGGVGVLARSDPGPQLSLITDVGLRFPLSADAVAALGYADVPALDVPPSLLSLLPVGPTLDPRAAGA</sequence>
<dbReference type="GO" id="GO:0005886">
    <property type="term" value="C:plasma membrane"/>
    <property type="evidence" value="ECO:0007669"/>
    <property type="project" value="UniProtKB-SubCell"/>
</dbReference>
<comment type="subcellular location">
    <subcellularLocation>
        <location evidence="1">Cell membrane</location>
        <topology evidence="1">Single-pass membrane protein</topology>
    </subcellularLocation>
</comment>
<evidence type="ECO:0000256" key="3">
    <source>
        <dbReference type="ARBA" id="ARBA00022475"/>
    </source>
</evidence>
<keyword evidence="8 10" id="KW-1133">Transmembrane helix</keyword>
<dbReference type="GO" id="GO:0005576">
    <property type="term" value="C:extracellular region"/>
    <property type="evidence" value="ECO:0007669"/>
    <property type="project" value="TreeGrafter"/>
</dbReference>
<name>A0A4Q7ZQQ6_9ACTN</name>
<comment type="similarity">
    <text evidence="2">Belongs to the EccB family.</text>
</comment>
<keyword evidence="9 10" id="KW-0472">Membrane</keyword>
<dbReference type="AlphaFoldDB" id="A0A4Q7ZQQ6"/>
<dbReference type="Gene3D" id="3.30.2390.20">
    <property type="entry name" value="Type VII secretion system EccB, repeat 1 domain"/>
    <property type="match status" value="1"/>
</dbReference>
<evidence type="ECO:0000256" key="2">
    <source>
        <dbReference type="ARBA" id="ARBA00008149"/>
    </source>
</evidence>
<evidence type="ECO:0000256" key="6">
    <source>
        <dbReference type="ARBA" id="ARBA00022801"/>
    </source>
</evidence>
<organism evidence="11 12">
    <name type="scientific">Krasilnikovia cinnamomea</name>
    <dbReference type="NCBI Taxonomy" id="349313"/>
    <lineage>
        <taxon>Bacteria</taxon>
        <taxon>Bacillati</taxon>
        <taxon>Actinomycetota</taxon>
        <taxon>Actinomycetes</taxon>
        <taxon>Micromonosporales</taxon>
        <taxon>Micromonosporaceae</taxon>
        <taxon>Krasilnikovia</taxon>
    </lineage>
</organism>
<evidence type="ECO:0000256" key="10">
    <source>
        <dbReference type="SAM" id="Phobius"/>
    </source>
</evidence>
<evidence type="ECO:0000256" key="5">
    <source>
        <dbReference type="ARBA" id="ARBA00022741"/>
    </source>
</evidence>
<dbReference type="OrthoDB" id="3847604at2"/>
<dbReference type="GO" id="GO:0005524">
    <property type="term" value="F:ATP binding"/>
    <property type="evidence" value="ECO:0007669"/>
    <property type="project" value="UniProtKB-KW"/>
</dbReference>
<evidence type="ECO:0000256" key="7">
    <source>
        <dbReference type="ARBA" id="ARBA00022840"/>
    </source>
</evidence>
<dbReference type="InterPro" id="IPR044857">
    <property type="entry name" value="T7SS_EccB_R1"/>
</dbReference>
<evidence type="ECO:0000256" key="8">
    <source>
        <dbReference type="ARBA" id="ARBA00022989"/>
    </source>
</evidence>
<dbReference type="InterPro" id="IPR042485">
    <property type="entry name" value="T7SS_EccB_R3"/>
</dbReference>
<keyword evidence="6" id="KW-0378">Hydrolase</keyword>
<dbReference type="PANTHER" id="PTHR40765:SF2">
    <property type="entry name" value="ESX-2 SECRETION SYSTEM ATPASE ECCB2"/>
    <property type="match status" value="1"/>
</dbReference>
<dbReference type="NCBIfam" id="TIGR03919">
    <property type="entry name" value="T7SS_EccB"/>
    <property type="match status" value="1"/>
</dbReference>
<dbReference type="Gene3D" id="2.40.50.910">
    <property type="entry name" value="Type VII secretion system EccB, repeat 3 domain"/>
    <property type="match status" value="1"/>
</dbReference>
<keyword evidence="3" id="KW-1003">Cell membrane</keyword>
<keyword evidence="7" id="KW-0067">ATP-binding</keyword>
<comment type="caution">
    <text evidence="11">The sequence shown here is derived from an EMBL/GenBank/DDBJ whole genome shotgun (WGS) entry which is preliminary data.</text>
</comment>